<dbReference type="AlphaFoldDB" id="A0A095Y499"/>
<feature type="region of interest" description="Disordered" evidence="2">
    <location>
        <begin position="129"/>
        <end position="188"/>
    </location>
</feature>
<feature type="region of interest" description="Disordered" evidence="2">
    <location>
        <begin position="222"/>
        <end position="310"/>
    </location>
</feature>
<dbReference type="SUPFAM" id="SSF49879">
    <property type="entry name" value="SMAD/FHA domain"/>
    <property type="match status" value="1"/>
</dbReference>
<comment type="caution">
    <text evidence="4">The sequence shown here is derived from an EMBL/GenBank/DDBJ whole genome shotgun (WGS) entry which is preliminary data.</text>
</comment>
<feature type="compositionally biased region" description="Polar residues" evidence="2">
    <location>
        <begin position="157"/>
        <end position="168"/>
    </location>
</feature>
<evidence type="ECO:0000313" key="6">
    <source>
        <dbReference type="Proteomes" id="UP000029548"/>
    </source>
</evidence>
<sequence length="406" mass="42615">MDFLGRIRKLDSSLQRGLDNSFARVFGGKVVPNELEECLKQEIEDFLMQDADGRYLAPNDFRIGVSAKDFANLSAAGPDLPSELADRMARYCRNNGWAMSGSVTVRVQQVDSLHTGQLKTASQFTEGYRDESGFIGGDGQPVTPDAVPSSLDDDPRTTSSPAAPQEPSNRFGGGEYGNEDGEHRFGGGFDAGATGAAGAAGAAGAVGGAAAAGAAAAGAAGETESHYRAPDDPRPAPGKFGSGQVDSGQPGMYGNSGAPDDYRDSGYADRDYADDRAADSRADAGASQSNARSPYDQPVQVPPGPASPEQEQLTVTLLLQDGSNRTFEVKPGSNIIGRGTISDFRLPDTGVSRQHAEITWDGRDAVLVDLHSTNGTMVNDSPIDNWLLADGDVISMGHSVIEVRIR</sequence>
<feature type="compositionally biased region" description="Basic and acidic residues" evidence="2">
    <location>
        <begin position="260"/>
        <end position="282"/>
    </location>
</feature>
<reference evidence="4 6" key="1">
    <citation type="submission" date="2014-07" db="EMBL/GenBank/DDBJ databases">
        <authorList>
            <person name="McCorrison J."/>
            <person name="Sanka R."/>
            <person name="Torralba M."/>
            <person name="Gillis M."/>
            <person name="Haft D.H."/>
            <person name="Methe B."/>
            <person name="Sutton G."/>
            <person name="Nelson K.E."/>
        </authorList>
    </citation>
    <scope>NUCLEOTIDE SEQUENCE [LARGE SCALE GENOMIC DNA]</scope>
    <source>
        <strain evidence="4 6">DNF00450</strain>
    </source>
</reference>
<dbReference type="EMBL" id="JRNE01000042">
    <property type="protein sequence ID" value="KGF17178.1"/>
    <property type="molecule type" value="Genomic_DNA"/>
</dbReference>
<dbReference type="InterPro" id="IPR000253">
    <property type="entry name" value="FHA_dom"/>
</dbReference>
<dbReference type="InterPro" id="IPR008984">
    <property type="entry name" value="SMAD_FHA_dom_sf"/>
</dbReference>
<dbReference type="Proteomes" id="UP000029548">
    <property type="component" value="Unassembled WGS sequence"/>
</dbReference>
<evidence type="ECO:0000256" key="1">
    <source>
        <dbReference type="ARBA" id="ARBA00022553"/>
    </source>
</evidence>
<dbReference type="InterPro" id="IPR050923">
    <property type="entry name" value="Cell_Proc_Reg/RNA_Proc"/>
</dbReference>
<keyword evidence="1" id="KW-0597">Phosphoprotein</keyword>
<dbReference type="eggNOG" id="COG1716">
    <property type="taxonomic scope" value="Bacteria"/>
</dbReference>
<dbReference type="Pfam" id="PF00498">
    <property type="entry name" value="FHA"/>
    <property type="match status" value="1"/>
</dbReference>
<dbReference type="InterPro" id="IPR022128">
    <property type="entry name" value="FhaA_N"/>
</dbReference>
<gene>
    <name evidence="4" type="ORF">HMPREF1650_05045</name>
    <name evidence="5" type="ORF">HMPREF1650_05685</name>
</gene>
<evidence type="ECO:0000313" key="5">
    <source>
        <dbReference type="EMBL" id="KGF17178.1"/>
    </source>
</evidence>
<dbReference type="CDD" id="cd22668">
    <property type="entry name" value="FHA_FhaA-like"/>
    <property type="match status" value="1"/>
</dbReference>
<evidence type="ECO:0000259" key="3">
    <source>
        <dbReference type="PROSITE" id="PS50006"/>
    </source>
</evidence>
<evidence type="ECO:0000256" key="2">
    <source>
        <dbReference type="SAM" id="MobiDB-lite"/>
    </source>
</evidence>
<proteinExistence type="predicted"/>
<dbReference type="PROSITE" id="PS50006">
    <property type="entry name" value="FHA_DOMAIN"/>
    <property type="match status" value="1"/>
</dbReference>
<dbReference type="SMART" id="SM00240">
    <property type="entry name" value="FHA"/>
    <property type="match status" value="1"/>
</dbReference>
<dbReference type="EMBL" id="JRNE01000042">
    <property type="protein sequence ID" value="KGF17088.1"/>
    <property type="molecule type" value="Genomic_DNA"/>
</dbReference>
<dbReference type="Gene3D" id="2.60.200.20">
    <property type="match status" value="1"/>
</dbReference>
<dbReference type="InterPro" id="IPR042287">
    <property type="entry name" value="FhaA_N_sf"/>
</dbReference>
<dbReference type="Gene3D" id="3.30.2320.60">
    <property type="entry name" value="FhaA, phosphopeptide-binding domain (DUF3662)"/>
    <property type="match status" value="1"/>
</dbReference>
<dbReference type="RefSeq" id="WP_035121585.1">
    <property type="nucleotide sequence ID" value="NZ_JRNE01000042.1"/>
</dbReference>
<dbReference type="PANTHER" id="PTHR23308">
    <property type="entry name" value="NUCLEAR INHIBITOR OF PROTEIN PHOSPHATASE-1"/>
    <property type="match status" value="1"/>
</dbReference>
<organism evidence="4 6">
    <name type="scientific">Corynebacterium freneyi DNF00450</name>
    <dbReference type="NCBI Taxonomy" id="1287475"/>
    <lineage>
        <taxon>Bacteria</taxon>
        <taxon>Bacillati</taxon>
        <taxon>Actinomycetota</taxon>
        <taxon>Actinomycetes</taxon>
        <taxon>Mycobacteriales</taxon>
        <taxon>Corynebacteriaceae</taxon>
        <taxon>Corynebacterium</taxon>
    </lineage>
</organism>
<dbReference type="Pfam" id="PF12401">
    <property type="entry name" value="FhaA_N"/>
    <property type="match status" value="1"/>
</dbReference>
<feature type="domain" description="FHA" evidence="3">
    <location>
        <begin position="334"/>
        <end position="383"/>
    </location>
</feature>
<evidence type="ECO:0000313" key="4">
    <source>
        <dbReference type="EMBL" id="KGF17088.1"/>
    </source>
</evidence>
<name>A0A095Y499_9CORY</name>
<accession>A0A095Y499</accession>
<protein>
    <recommendedName>
        <fullName evidence="3">FHA domain-containing protein</fullName>
    </recommendedName>
</protein>
<feature type="compositionally biased region" description="Basic and acidic residues" evidence="2">
    <location>
        <begin position="223"/>
        <end position="234"/>
    </location>
</feature>